<evidence type="ECO:0000259" key="7">
    <source>
        <dbReference type="Pfam" id="PF04052"/>
    </source>
</evidence>
<name>A0A1V3A1A3_9GAMM</name>
<dbReference type="InterPro" id="IPR011659">
    <property type="entry name" value="WD40"/>
</dbReference>
<feature type="chain" id="PRO_5013415726" description="Tol-Pal system protein TolB" evidence="5">
    <location>
        <begin position="23"/>
        <end position="429"/>
    </location>
</feature>
<dbReference type="InterPro" id="IPR011042">
    <property type="entry name" value="6-blade_b-propeller_TolB-like"/>
</dbReference>
<feature type="signal peptide" evidence="5">
    <location>
        <begin position="1"/>
        <end position="22"/>
    </location>
</feature>
<evidence type="ECO:0000256" key="4">
    <source>
        <dbReference type="ARBA" id="ARBA00022764"/>
    </source>
</evidence>
<dbReference type="NCBIfam" id="TIGR02800">
    <property type="entry name" value="propeller_TolB"/>
    <property type="match status" value="1"/>
</dbReference>
<dbReference type="GO" id="GO:0017038">
    <property type="term" value="P:protein import"/>
    <property type="evidence" value="ECO:0007669"/>
    <property type="project" value="InterPro"/>
</dbReference>
<accession>A0A1V3A1A3</accession>
<dbReference type="InterPro" id="IPR007195">
    <property type="entry name" value="TolB_N"/>
</dbReference>
<dbReference type="SUPFAM" id="SSF69304">
    <property type="entry name" value="Tricorn protease N-terminal domain"/>
    <property type="match status" value="1"/>
</dbReference>
<evidence type="ECO:0000256" key="5">
    <source>
        <dbReference type="HAMAP-Rule" id="MF_00671"/>
    </source>
</evidence>
<dbReference type="EMBL" id="MUZR01000007">
    <property type="protein sequence ID" value="OOC11122.1"/>
    <property type="molecule type" value="Genomic_DNA"/>
</dbReference>
<feature type="region of interest" description="Disordered" evidence="6">
    <location>
        <begin position="409"/>
        <end position="429"/>
    </location>
</feature>
<evidence type="ECO:0000313" key="9">
    <source>
        <dbReference type="Proteomes" id="UP000189177"/>
    </source>
</evidence>
<sequence length="429" mass="46402" precursor="true">MLRPLTGLLGIALMLGASQAHAVLEVTVTEGVSGAIPVAVAPFEWRGEGEPETRMSGILGDNLHRSGLFEVLREDLPSGATGPGDFIPEPWRAAGAEYVVVGSKRPDGDRVVVDFHVFDVLAEERLGGWRIPVPADMLRRGGHRVSDLVFEAITGDPGAFSARIAFVQVQRDGDEREFRLQVADSDGANPRTLYRSSDPVMSPAWSPDGNELVYVSFENRQSEVFRHDVRSGERVSLARFRGINSAPAWSPDGRYLALSLSRDGSPNIYRLDLQSGDLEQLTRSSAIETEPAWSPDGGTIYFTSDRAGAPQIYRMDADGGDVRRLTFESGYAAGVTVSPDGDSVVYVEGGDGGFRLARLDLGDRRVTRLTDSGNAESPSFAPNGSMILYAISEGTRGVLGSVSRDGRVHQRLEGRDGEVREPAWSPLGE</sequence>
<proteinExistence type="inferred from homology"/>
<dbReference type="InterPro" id="IPR014167">
    <property type="entry name" value="Tol-Pal_TolB"/>
</dbReference>
<evidence type="ECO:0000256" key="6">
    <source>
        <dbReference type="SAM" id="MobiDB-lite"/>
    </source>
</evidence>
<dbReference type="PANTHER" id="PTHR36842:SF1">
    <property type="entry name" value="PROTEIN TOLB"/>
    <property type="match status" value="1"/>
</dbReference>
<comment type="subunit">
    <text evidence="5">The Tol-Pal system is composed of five core proteins: the inner membrane proteins TolA, TolQ and TolR, the periplasmic protein TolB and the outer membrane protein Pal. They form a network linking the inner and outer membranes and the peptidoglycan layer.</text>
</comment>
<dbReference type="GO" id="GO:0051301">
    <property type="term" value="P:cell division"/>
    <property type="evidence" value="ECO:0007669"/>
    <property type="project" value="UniProtKB-UniRule"/>
</dbReference>
<comment type="subcellular location">
    <subcellularLocation>
        <location evidence="1 5">Periplasm</location>
    </subcellularLocation>
</comment>
<feature type="domain" description="TolB N-terminal" evidence="7">
    <location>
        <begin position="24"/>
        <end position="125"/>
    </location>
</feature>
<feature type="compositionally biased region" description="Basic and acidic residues" evidence="6">
    <location>
        <begin position="409"/>
        <end position="421"/>
    </location>
</feature>
<dbReference type="STRING" id="252474.B1A74_02245"/>
<gene>
    <name evidence="5" type="primary">tolB</name>
    <name evidence="8" type="ORF">B1A74_02245</name>
</gene>
<keyword evidence="3 5" id="KW-0732">Signal</keyword>
<dbReference type="Gene3D" id="3.40.50.10070">
    <property type="entry name" value="TolB, N-terminal domain"/>
    <property type="match status" value="1"/>
</dbReference>
<dbReference type="SUPFAM" id="SSF52964">
    <property type="entry name" value="TolB, N-terminal domain"/>
    <property type="match status" value="1"/>
</dbReference>
<dbReference type="AlphaFoldDB" id="A0A1V3A1A3"/>
<evidence type="ECO:0000256" key="1">
    <source>
        <dbReference type="ARBA" id="ARBA00004418"/>
    </source>
</evidence>
<keyword evidence="5" id="KW-0131">Cell cycle</keyword>
<dbReference type="Pfam" id="PF04052">
    <property type="entry name" value="TolB_N"/>
    <property type="match status" value="1"/>
</dbReference>
<keyword evidence="4 5" id="KW-0574">Periplasm</keyword>
<evidence type="ECO:0000256" key="2">
    <source>
        <dbReference type="ARBA" id="ARBA00009820"/>
    </source>
</evidence>
<comment type="function">
    <text evidence="5">Part of the Tol-Pal system, which plays a role in outer membrane invagination during cell division and is important for maintaining outer membrane integrity.</text>
</comment>
<dbReference type="Proteomes" id="UP000189177">
    <property type="component" value="Unassembled WGS sequence"/>
</dbReference>
<dbReference type="HAMAP" id="MF_00671">
    <property type="entry name" value="TolB"/>
    <property type="match status" value="1"/>
</dbReference>
<evidence type="ECO:0000313" key="8">
    <source>
        <dbReference type="EMBL" id="OOC11122.1"/>
    </source>
</evidence>
<reference evidence="8 9" key="1">
    <citation type="submission" date="2017-02" db="EMBL/GenBank/DDBJ databases">
        <title>Genomic diversity within the haloalkaliphilic genus Thioalkalivibrio.</title>
        <authorList>
            <person name="Ahn A.-C."/>
            <person name="Meier-Kolthoff J."/>
            <person name="Overmars L."/>
            <person name="Richter M."/>
            <person name="Woyke T."/>
            <person name="Sorokin D.Y."/>
            <person name="Muyzer G."/>
        </authorList>
    </citation>
    <scope>NUCLEOTIDE SEQUENCE [LARGE SCALE GENOMIC DNA]</scope>
    <source>
        <strain evidence="8 9">HL17</strain>
    </source>
</reference>
<comment type="caution">
    <text evidence="8">The sequence shown here is derived from an EMBL/GenBank/DDBJ whole genome shotgun (WGS) entry which is preliminary data.</text>
</comment>
<keyword evidence="9" id="KW-1185">Reference proteome</keyword>
<dbReference type="Gene3D" id="2.120.10.30">
    <property type="entry name" value="TolB, C-terminal domain"/>
    <property type="match status" value="1"/>
</dbReference>
<protein>
    <recommendedName>
        <fullName evidence="5">Tol-Pal system protein TolB</fullName>
    </recommendedName>
</protein>
<keyword evidence="5" id="KW-0132">Cell division</keyword>
<comment type="similarity">
    <text evidence="2 5">Belongs to the TolB family.</text>
</comment>
<dbReference type="Pfam" id="PF07676">
    <property type="entry name" value="PD40"/>
    <property type="match status" value="5"/>
</dbReference>
<dbReference type="PANTHER" id="PTHR36842">
    <property type="entry name" value="PROTEIN TOLB HOMOLOG"/>
    <property type="match status" value="1"/>
</dbReference>
<dbReference type="OrthoDB" id="9802240at2"/>
<evidence type="ECO:0000256" key="3">
    <source>
        <dbReference type="ARBA" id="ARBA00022729"/>
    </source>
</evidence>
<dbReference type="GO" id="GO:0042597">
    <property type="term" value="C:periplasmic space"/>
    <property type="evidence" value="ECO:0007669"/>
    <property type="project" value="UniProtKB-SubCell"/>
</dbReference>
<organism evidence="8 9">
    <name type="scientific">Thioalkalivibrio halophilus</name>
    <dbReference type="NCBI Taxonomy" id="252474"/>
    <lineage>
        <taxon>Bacteria</taxon>
        <taxon>Pseudomonadati</taxon>
        <taxon>Pseudomonadota</taxon>
        <taxon>Gammaproteobacteria</taxon>
        <taxon>Chromatiales</taxon>
        <taxon>Ectothiorhodospiraceae</taxon>
        <taxon>Thioalkalivibrio</taxon>
    </lineage>
</organism>
<dbReference type="RefSeq" id="WP_077243727.1">
    <property type="nucleotide sequence ID" value="NZ_MUZR01000007.1"/>
</dbReference>